<dbReference type="Proteomes" id="UP000605201">
    <property type="component" value="Unassembled WGS sequence"/>
</dbReference>
<evidence type="ECO:0000259" key="1">
    <source>
        <dbReference type="Pfam" id="PF00535"/>
    </source>
</evidence>
<evidence type="ECO:0000313" key="2">
    <source>
        <dbReference type="EMBL" id="MBC8433887.1"/>
    </source>
</evidence>
<organism evidence="2 3">
    <name type="scientific">Candidatus Desulfatibia vada</name>
    <dbReference type="NCBI Taxonomy" id="2841696"/>
    <lineage>
        <taxon>Bacteria</taxon>
        <taxon>Pseudomonadati</taxon>
        <taxon>Thermodesulfobacteriota</taxon>
        <taxon>Desulfobacteria</taxon>
        <taxon>Desulfobacterales</taxon>
        <taxon>Desulfobacterales incertae sedis</taxon>
        <taxon>Candidatus Desulfatibia</taxon>
    </lineage>
</organism>
<dbReference type="Gene3D" id="3.90.550.10">
    <property type="entry name" value="Spore Coat Polysaccharide Biosynthesis Protein SpsA, Chain A"/>
    <property type="match status" value="1"/>
</dbReference>
<dbReference type="InterPro" id="IPR029044">
    <property type="entry name" value="Nucleotide-diphossugar_trans"/>
</dbReference>
<comment type="caution">
    <text evidence="2">The sequence shown here is derived from an EMBL/GenBank/DDBJ whole genome shotgun (WGS) entry which is preliminary data.</text>
</comment>
<reference evidence="2 3" key="1">
    <citation type="submission" date="2020-08" db="EMBL/GenBank/DDBJ databases">
        <title>Bridging the membrane lipid divide: bacteria of the FCB group superphylum have the potential to synthesize archaeal ether lipids.</title>
        <authorList>
            <person name="Villanueva L."/>
            <person name="Von Meijenfeldt F.A.B."/>
            <person name="Westbye A.B."/>
            <person name="Yadav S."/>
            <person name="Hopmans E.C."/>
            <person name="Dutilh B.E."/>
            <person name="Sinninghe Damste J.S."/>
        </authorList>
    </citation>
    <scope>NUCLEOTIDE SEQUENCE [LARGE SCALE GENOMIC DNA]</scope>
    <source>
        <strain evidence="2">NIOZ-UU17</strain>
    </source>
</reference>
<proteinExistence type="predicted"/>
<evidence type="ECO:0000313" key="3">
    <source>
        <dbReference type="Proteomes" id="UP000605201"/>
    </source>
</evidence>
<sequence>MPTYNRAAMLGGCIDAVLSQTMQDFELVIVSDGSIDATKDVVLGYKDARILFFEKENGGQASARNLGIRKSSGKYISLCDDDDRFYPHHLSTLTKLLNDNSGVGMVYSDAIWVYGNGSRKPEVKFSEDFDKKALENFNYITTQTVLFRRSCLKNTDLFNEDQHLRNGLEDWEFFLRLSDNYAFSHIKKVSAEYVVHEGNSFHPGSGYDYSRAFFHVRTQRFEYLTAEFGPFLFDRVDHMYPYNLVQCYLDSGKIKESREIADKLHRLYMTYSKNNNKAPFAELVIFFSLGISHFAAGYETEAGNFFRIIVEHPSYTLIREQFDGFANQYANRIPNMGLKTLLGNCFIV</sequence>
<dbReference type="EMBL" id="JACNIG010000350">
    <property type="protein sequence ID" value="MBC8433887.1"/>
    <property type="molecule type" value="Genomic_DNA"/>
</dbReference>
<dbReference type="SUPFAM" id="SSF53448">
    <property type="entry name" value="Nucleotide-diphospho-sugar transferases"/>
    <property type="match status" value="1"/>
</dbReference>
<protein>
    <submittedName>
        <fullName evidence="2">Glycosyltransferase</fullName>
    </submittedName>
</protein>
<dbReference type="Pfam" id="PF00535">
    <property type="entry name" value="Glycos_transf_2"/>
    <property type="match status" value="1"/>
</dbReference>
<gene>
    <name evidence="2" type="ORF">H8D96_18400</name>
</gene>
<dbReference type="GO" id="GO:0016758">
    <property type="term" value="F:hexosyltransferase activity"/>
    <property type="evidence" value="ECO:0007669"/>
    <property type="project" value="UniProtKB-ARBA"/>
</dbReference>
<feature type="domain" description="Glycosyltransferase 2-like" evidence="1">
    <location>
        <begin position="1"/>
        <end position="150"/>
    </location>
</feature>
<dbReference type="InterPro" id="IPR001173">
    <property type="entry name" value="Glyco_trans_2-like"/>
</dbReference>
<accession>A0A8J6P706</accession>
<dbReference type="PANTHER" id="PTHR22916:SF3">
    <property type="entry name" value="UDP-GLCNAC:BETAGAL BETA-1,3-N-ACETYLGLUCOSAMINYLTRANSFERASE-LIKE PROTEIN 1"/>
    <property type="match status" value="1"/>
</dbReference>
<dbReference type="AlphaFoldDB" id="A0A8J6P706"/>
<dbReference type="PANTHER" id="PTHR22916">
    <property type="entry name" value="GLYCOSYLTRANSFERASE"/>
    <property type="match status" value="1"/>
</dbReference>
<name>A0A8J6P706_9BACT</name>